<feature type="domain" description="Xylose isomerase-like TIM barrel" evidence="1">
    <location>
        <begin position="52"/>
        <end position="279"/>
    </location>
</feature>
<dbReference type="Proteomes" id="UP000524404">
    <property type="component" value="Unassembled WGS sequence"/>
</dbReference>
<evidence type="ECO:0000313" key="3">
    <source>
        <dbReference type="Proteomes" id="UP000524404"/>
    </source>
</evidence>
<dbReference type="PANTHER" id="PTHR12110">
    <property type="entry name" value="HYDROXYPYRUVATE ISOMERASE"/>
    <property type="match status" value="1"/>
</dbReference>
<protein>
    <submittedName>
        <fullName evidence="2">Sugar phosphate isomerase/epimerase</fullName>
    </submittedName>
</protein>
<dbReference type="InterPro" id="IPR013022">
    <property type="entry name" value="Xyl_isomerase-like_TIM-brl"/>
</dbReference>
<dbReference type="PANTHER" id="PTHR12110:SF41">
    <property type="entry name" value="INOSOSE DEHYDRATASE"/>
    <property type="match status" value="1"/>
</dbReference>
<gene>
    <name evidence="2" type="ORF">HNP25_001904</name>
</gene>
<organism evidence="2 3">
    <name type="scientific">Arcicella rosea</name>
    <dbReference type="NCBI Taxonomy" id="502909"/>
    <lineage>
        <taxon>Bacteria</taxon>
        <taxon>Pseudomonadati</taxon>
        <taxon>Bacteroidota</taxon>
        <taxon>Cytophagia</taxon>
        <taxon>Cytophagales</taxon>
        <taxon>Flectobacillaceae</taxon>
        <taxon>Arcicella</taxon>
    </lineage>
</organism>
<evidence type="ECO:0000313" key="2">
    <source>
        <dbReference type="EMBL" id="MBB6003251.1"/>
    </source>
</evidence>
<keyword evidence="2" id="KW-0413">Isomerase</keyword>
<name>A0A841EUX7_9BACT</name>
<dbReference type="SUPFAM" id="SSF51658">
    <property type="entry name" value="Xylose isomerase-like"/>
    <property type="match status" value="1"/>
</dbReference>
<keyword evidence="3" id="KW-1185">Reference proteome</keyword>
<reference evidence="2 3" key="1">
    <citation type="submission" date="2020-08" db="EMBL/GenBank/DDBJ databases">
        <title>Functional genomics of gut bacteria from endangered species of beetles.</title>
        <authorList>
            <person name="Carlos-Shanley C."/>
        </authorList>
    </citation>
    <scope>NUCLEOTIDE SEQUENCE [LARGE SCALE GENOMIC DNA]</scope>
    <source>
        <strain evidence="2 3">S00070</strain>
    </source>
</reference>
<comment type="caution">
    <text evidence="2">The sequence shown here is derived from an EMBL/GenBank/DDBJ whole genome shotgun (WGS) entry which is preliminary data.</text>
</comment>
<dbReference type="Pfam" id="PF01261">
    <property type="entry name" value="AP_endonuc_2"/>
    <property type="match status" value="1"/>
</dbReference>
<dbReference type="RefSeq" id="WP_184133594.1">
    <property type="nucleotide sequence ID" value="NZ_JACHKT010000011.1"/>
</dbReference>
<dbReference type="Gene3D" id="3.20.20.150">
    <property type="entry name" value="Divalent-metal-dependent TIM barrel enzymes"/>
    <property type="match status" value="1"/>
</dbReference>
<proteinExistence type="predicted"/>
<evidence type="ECO:0000259" key="1">
    <source>
        <dbReference type="Pfam" id="PF01261"/>
    </source>
</evidence>
<dbReference type="EMBL" id="JACHKT010000011">
    <property type="protein sequence ID" value="MBB6003251.1"/>
    <property type="molecule type" value="Genomic_DNA"/>
</dbReference>
<dbReference type="InterPro" id="IPR050312">
    <property type="entry name" value="IolE/XylAMocC-like"/>
</dbReference>
<dbReference type="GO" id="GO:0016853">
    <property type="term" value="F:isomerase activity"/>
    <property type="evidence" value="ECO:0007669"/>
    <property type="project" value="UniProtKB-KW"/>
</dbReference>
<sequence>MNPNSRRTFLKNTLAFASLAMLETSLDFKKAKPLLSFSTLGCPNWSFDTILKYAVDNAYDGIEIRGIQKQLDLTKCPEFSSFNIAETKRKVADNKLKIVDLGSSAELHHADLSKRKTQLDEAKRFIDLAAKLDCPFIRVFPNDLPKDQDEAQTIDLIIKGLLELGDYAKGSSVSVLLESHGKVIQTDLLLKIMKASEHPNVGMVWDIFNMWSITKESPTFVYQKLHPYIRHTHIKDANLLNGKEEYVLLGKGEAPIAEAVKVLSKGGYKGFYSFEWEKLWHPEIQEPEIAIPDFPMAIKKYF</sequence>
<accession>A0A841EUX7</accession>
<dbReference type="InterPro" id="IPR036237">
    <property type="entry name" value="Xyl_isomerase-like_sf"/>
</dbReference>
<dbReference type="AlphaFoldDB" id="A0A841EUX7"/>